<accession>A0A4P9A3U2</accession>
<sequence length="215" mass="24804">MTDKRNVRFKIRRLEQVKTWQLLILFVMFAFITATFLRLNNVGMVERREAVYAADKTDDSVGLASRLYDLQRFVSAHMNADPGRVALVKTYERDNERHKKAYQESSNSTANGDAFQKAEAVCGPIARSNGWRWPDMRYTNCINQELEKIPGGQAVMSEFKPLPVEPYYHTFTSPLWSPDFAGWSLIITAVIGLIIIGRLVVLAILRFILRRRKRF</sequence>
<evidence type="ECO:0000313" key="2">
    <source>
        <dbReference type="EMBL" id="QCT42493.1"/>
    </source>
</evidence>
<organism evidence="2 3">
    <name type="scientific">Candidatus Nanosynbacter featherlites</name>
    <dbReference type="NCBI Taxonomy" id="2572088"/>
    <lineage>
        <taxon>Bacteria</taxon>
        <taxon>Candidatus Saccharimonadota</taxon>
        <taxon>Candidatus Saccharimonadia</taxon>
        <taxon>Candidatus Nanosynbacterales</taxon>
        <taxon>Candidatus Nanosynbacteraceae</taxon>
        <taxon>Candidatus Nanosynbacter</taxon>
    </lineage>
</organism>
<protein>
    <submittedName>
        <fullName evidence="2">Uncharacterized protein</fullName>
    </submittedName>
</protein>
<reference evidence="2 3" key="1">
    <citation type="submission" date="2019-04" db="EMBL/GenBank/DDBJ databases">
        <title>Saccharibacteria TM7 genomes.</title>
        <authorList>
            <person name="Bor B."/>
            <person name="He X."/>
            <person name="Chen T."/>
            <person name="Dewhirst F.E."/>
        </authorList>
    </citation>
    <scope>NUCLEOTIDE SEQUENCE [LARGE SCALE GENOMIC DNA]</scope>
    <source>
        <strain evidence="2 3">BB001</strain>
    </source>
</reference>
<gene>
    <name evidence="2" type="ORF">FBF37_03465</name>
</gene>
<evidence type="ECO:0000256" key="1">
    <source>
        <dbReference type="SAM" id="Phobius"/>
    </source>
</evidence>
<proteinExistence type="predicted"/>
<keyword evidence="1" id="KW-0812">Transmembrane</keyword>
<evidence type="ECO:0000313" key="3">
    <source>
        <dbReference type="Proteomes" id="UP000310639"/>
    </source>
</evidence>
<dbReference type="EMBL" id="CP040004">
    <property type="protein sequence ID" value="QCT42493.1"/>
    <property type="molecule type" value="Genomic_DNA"/>
</dbReference>
<dbReference type="KEGG" id="nft:FBF37_03465"/>
<name>A0A4P9A3U2_9BACT</name>
<feature type="transmembrane region" description="Helical" evidence="1">
    <location>
        <begin position="180"/>
        <end position="209"/>
    </location>
</feature>
<feature type="transmembrane region" description="Helical" evidence="1">
    <location>
        <begin position="20"/>
        <end position="39"/>
    </location>
</feature>
<dbReference type="OrthoDB" id="9780636at2"/>
<keyword evidence="1" id="KW-0472">Membrane</keyword>
<keyword evidence="1" id="KW-1133">Transmembrane helix</keyword>
<dbReference type="RefSeq" id="WP_138079508.1">
    <property type="nucleotide sequence ID" value="NZ_CP040004.1"/>
</dbReference>
<keyword evidence="3" id="KW-1185">Reference proteome</keyword>
<dbReference type="Proteomes" id="UP000310639">
    <property type="component" value="Chromosome"/>
</dbReference>
<dbReference type="AlphaFoldDB" id="A0A4P9A3U2"/>